<name>A0A158PMA1_ANGCS</name>
<dbReference type="InterPro" id="IPR027417">
    <property type="entry name" value="P-loop_NTPase"/>
</dbReference>
<protein>
    <recommendedName>
        <fullName evidence="4">Peroxisomal ATPase PEX1</fullName>
    </recommendedName>
    <alternativeName>
        <fullName evidence="3">Peroxin-1</fullName>
    </alternativeName>
</protein>
<dbReference type="InterPro" id="IPR003593">
    <property type="entry name" value="AAA+_ATPase"/>
</dbReference>
<dbReference type="SMART" id="SM00382">
    <property type="entry name" value="AAA"/>
    <property type="match status" value="1"/>
</dbReference>
<reference evidence="9" key="1">
    <citation type="submission" date="2016-04" db="UniProtKB">
        <authorList>
            <consortium name="WormBaseParasite"/>
        </authorList>
    </citation>
    <scope>IDENTIFICATION</scope>
</reference>
<dbReference type="OMA" id="CEFTEVH"/>
<dbReference type="SUPFAM" id="SSF52540">
    <property type="entry name" value="P-loop containing nucleoside triphosphate hydrolases"/>
    <property type="match status" value="1"/>
</dbReference>
<keyword evidence="1" id="KW-0547">Nucleotide-binding</keyword>
<dbReference type="Pfam" id="PF09262">
    <property type="entry name" value="PEX-1N"/>
    <property type="match status" value="1"/>
</dbReference>
<feature type="domain" description="AAA+ ATPase" evidence="6">
    <location>
        <begin position="507"/>
        <end position="642"/>
    </location>
</feature>
<feature type="compositionally biased region" description="Polar residues" evidence="5">
    <location>
        <begin position="1"/>
        <end position="25"/>
    </location>
</feature>
<accession>A0A158PMA1</accession>
<dbReference type="EMBL" id="UYYA01005030">
    <property type="protein sequence ID" value="VDM64005.1"/>
    <property type="molecule type" value="Genomic_DNA"/>
</dbReference>
<dbReference type="Gene3D" id="3.40.50.300">
    <property type="entry name" value="P-loop containing nucleotide triphosphate hydrolases"/>
    <property type="match status" value="1"/>
</dbReference>
<dbReference type="InterPro" id="IPR015342">
    <property type="entry name" value="PEX1-N_C-lobe"/>
</dbReference>
<dbReference type="GO" id="GO:0007031">
    <property type="term" value="P:peroxisome organization"/>
    <property type="evidence" value="ECO:0007669"/>
    <property type="project" value="InterPro"/>
</dbReference>
<dbReference type="Gene3D" id="3.10.330.10">
    <property type="match status" value="1"/>
</dbReference>
<keyword evidence="8" id="KW-1185">Reference proteome</keyword>
<feature type="region of interest" description="Disordered" evidence="5">
    <location>
        <begin position="1"/>
        <end position="28"/>
    </location>
</feature>
<dbReference type="GO" id="GO:0005777">
    <property type="term" value="C:peroxisome"/>
    <property type="evidence" value="ECO:0007669"/>
    <property type="project" value="InterPro"/>
</dbReference>
<evidence type="ECO:0000256" key="2">
    <source>
        <dbReference type="ARBA" id="ARBA00022840"/>
    </source>
</evidence>
<organism evidence="9">
    <name type="scientific">Angiostrongylus costaricensis</name>
    <name type="common">Nematode worm</name>
    <dbReference type="NCBI Taxonomy" id="334426"/>
    <lineage>
        <taxon>Eukaryota</taxon>
        <taxon>Metazoa</taxon>
        <taxon>Ecdysozoa</taxon>
        <taxon>Nematoda</taxon>
        <taxon>Chromadorea</taxon>
        <taxon>Rhabditida</taxon>
        <taxon>Rhabditina</taxon>
        <taxon>Rhabditomorpha</taxon>
        <taxon>Strongyloidea</taxon>
        <taxon>Metastrongylidae</taxon>
        <taxon>Angiostrongylus</taxon>
    </lineage>
</organism>
<evidence type="ECO:0000256" key="4">
    <source>
        <dbReference type="ARBA" id="ARBA00034532"/>
    </source>
</evidence>
<evidence type="ECO:0000259" key="6">
    <source>
        <dbReference type="SMART" id="SM00382"/>
    </source>
</evidence>
<dbReference type="OrthoDB" id="5846683at2759"/>
<reference evidence="7 8" key="2">
    <citation type="submission" date="2018-11" db="EMBL/GenBank/DDBJ databases">
        <authorList>
            <consortium name="Pathogen Informatics"/>
        </authorList>
    </citation>
    <scope>NUCLEOTIDE SEQUENCE [LARGE SCALE GENOMIC DNA]</scope>
    <source>
        <strain evidence="7 8">Costa Rica</strain>
    </source>
</reference>
<sequence length="651" mass="72980">MRTTRGQSPSIGRRIANTTHLSTKPTKPDVRQVEEVRDEGKLLRSIFGEPPLEENSGRRKFEDLFSKSHNTASIPHENIAKEHQTDHVRIEHEFCVQVFGCQPFTHVYVNRTFATMAKFKCNQEVIMDLVNSTVCSSIEIVPLSRDDYEILERSGSSVEEVFLQQIRIVRPGMRFPLWITPSVCATFRVEHITPSSNQATLVFPSTVLNILTPTEGRYSPTSSEHSTAKKIKISDLFPRIGATVNDFPTPLPFRAEAFRVVPNSLVKESIFSTNPCHPCVIYILGDESLHYSLYSVTLVESALNLPIMQFALSISVPPRSVSDDVFSESIVSVLKMKPNLCVVPNNDYLAYSTILLTTVRERQIVFVKNVDVFPSAEDLECFLSSERRRDIVKSLKDMVVVHPLLLSAEGLSLSVNLGTRSVMVHLVPVDDMTPKERHHQELCCFTAEAGCTFTLKFEPLAKKSTISLSEPDNYGFLSHNYFLNLGSHSTLINELSEWAEYCWSHTGFGHALLLGSEGSGKTAIAACVARKLAFDHCALSVRVNCSLWKGTHSETVEKKISTEIKKLSARKPSLLILDNFDLMNVANEEEQRNLGVEKVFQMLWRLLSASVVPVLIVAKQTNSLFKSIITPVGKRLFAVRKTIPSLNQVRD</sequence>
<evidence type="ECO:0000256" key="1">
    <source>
        <dbReference type="ARBA" id="ARBA00022741"/>
    </source>
</evidence>
<dbReference type="InterPro" id="IPR029067">
    <property type="entry name" value="CDC48_domain_2-like_sf"/>
</dbReference>
<dbReference type="STRING" id="334426.A0A158PMA1"/>
<dbReference type="GO" id="GO:0005524">
    <property type="term" value="F:ATP binding"/>
    <property type="evidence" value="ECO:0007669"/>
    <property type="project" value="UniProtKB-KW"/>
</dbReference>
<evidence type="ECO:0000256" key="3">
    <source>
        <dbReference type="ARBA" id="ARBA00032509"/>
    </source>
</evidence>
<dbReference type="InterPro" id="IPR003959">
    <property type="entry name" value="ATPase_AAA_core"/>
</dbReference>
<dbReference type="Pfam" id="PF00004">
    <property type="entry name" value="AAA"/>
    <property type="match status" value="1"/>
</dbReference>
<dbReference type="AlphaFoldDB" id="A0A158PMA1"/>
<evidence type="ECO:0000313" key="8">
    <source>
        <dbReference type="Proteomes" id="UP000267027"/>
    </source>
</evidence>
<evidence type="ECO:0000313" key="9">
    <source>
        <dbReference type="WBParaSite" id="ACOC_0001241901-mRNA-1"/>
    </source>
</evidence>
<evidence type="ECO:0000313" key="7">
    <source>
        <dbReference type="EMBL" id="VDM64005.1"/>
    </source>
</evidence>
<gene>
    <name evidence="7" type="ORF">ACOC_LOCUS12420</name>
</gene>
<dbReference type="WBParaSite" id="ACOC_0001241901-mRNA-1">
    <property type="protein sequence ID" value="ACOC_0001241901-mRNA-1"/>
    <property type="gene ID" value="ACOC_0001241901"/>
</dbReference>
<evidence type="ECO:0000256" key="5">
    <source>
        <dbReference type="SAM" id="MobiDB-lite"/>
    </source>
</evidence>
<keyword evidence="2" id="KW-0067">ATP-binding</keyword>
<dbReference type="SUPFAM" id="SSF54585">
    <property type="entry name" value="Cdc48 domain 2-like"/>
    <property type="match status" value="1"/>
</dbReference>
<dbReference type="Proteomes" id="UP000267027">
    <property type="component" value="Unassembled WGS sequence"/>
</dbReference>
<dbReference type="GO" id="GO:0016887">
    <property type="term" value="F:ATP hydrolysis activity"/>
    <property type="evidence" value="ECO:0007669"/>
    <property type="project" value="InterPro"/>
</dbReference>
<proteinExistence type="predicted"/>